<keyword evidence="3" id="KW-1185">Reference proteome</keyword>
<feature type="compositionally biased region" description="Low complexity" evidence="1">
    <location>
        <begin position="242"/>
        <end position="251"/>
    </location>
</feature>
<dbReference type="STRING" id="180088.A0A1J8PFX7"/>
<dbReference type="AlphaFoldDB" id="A0A1J8PFX7"/>
<proteinExistence type="predicted"/>
<comment type="caution">
    <text evidence="2">The sequence shown here is derived from an EMBL/GenBank/DDBJ whole genome shotgun (WGS) entry which is preliminary data.</text>
</comment>
<gene>
    <name evidence="2" type="ORF">AZE42_10577</name>
</gene>
<sequence>MHVEADGHAENVFKVPEFRRSGGYPESTAKVKKIAVHDLKISSPTIPSAKKLPVEDSSIQASSAANYSDQSASIHQTTHISQGRIPSLSVSYGEEENARSKHAKKPRTREPSWSHIASPDARQPLLASSQIPDPTHKVKTRQPSESRLSAASGSKTSSSSLDNDNEFSTASVETAATSVSLSIPAARKRKPSVQVQKEETTPQPVRRNLACNPSMFGPELPCPQATSAPPSRIPLSSPIYTASLQTSSPSTPSSPPLSRPRTLRRAARRISFGSLASARAASPIQSGEGSPLALGSAFQLA</sequence>
<organism evidence="2 3">
    <name type="scientific">Rhizopogon vesiculosus</name>
    <dbReference type="NCBI Taxonomy" id="180088"/>
    <lineage>
        <taxon>Eukaryota</taxon>
        <taxon>Fungi</taxon>
        <taxon>Dikarya</taxon>
        <taxon>Basidiomycota</taxon>
        <taxon>Agaricomycotina</taxon>
        <taxon>Agaricomycetes</taxon>
        <taxon>Agaricomycetidae</taxon>
        <taxon>Boletales</taxon>
        <taxon>Suillineae</taxon>
        <taxon>Rhizopogonaceae</taxon>
        <taxon>Rhizopogon</taxon>
    </lineage>
</organism>
<feature type="region of interest" description="Disordered" evidence="1">
    <location>
        <begin position="40"/>
        <end position="301"/>
    </location>
</feature>
<evidence type="ECO:0000313" key="2">
    <source>
        <dbReference type="EMBL" id="OJA07511.1"/>
    </source>
</evidence>
<dbReference type="EMBL" id="LVVM01006639">
    <property type="protein sequence ID" value="OJA07511.1"/>
    <property type="molecule type" value="Genomic_DNA"/>
</dbReference>
<feature type="compositionally biased region" description="Polar residues" evidence="1">
    <location>
        <begin position="166"/>
        <end position="181"/>
    </location>
</feature>
<protein>
    <submittedName>
        <fullName evidence="2">Uncharacterized protein</fullName>
    </submittedName>
</protein>
<dbReference type="OrthoDB" id="2691788at2759"/>
<feature type="compositionally biased region" description="Polar residues" evidence="1">
    <location>
        <begin position="57"/>
        <end position="81"/>
    </location>
</feature>
<accession>A0A1J8PFX7</accession>
<feature type="compositionally biased region" description="Low complexity" evidence="1">
    <location>
        <begin position="146"/>
        <end position="160"/>
    </location>
</feature>
<name>A0A1J8PFX7_9AGAM</name>
<dbReference type="Proteomes" id="UP000183567">
    <property type="component" value="Unassembled WGS sequence"/>
</dbReference>
<evidence type="ECO:0000256" key="1">
    <source>
        <dbReference type="SAM" id="MobiDB-lite"/>
    </source>
</evidence>
<evidence type="ECO:0000313" key="3">
    <source>
        <dbReference type="Proteomes" id="UP000183567"/>
    </source>
</evidence>
<reference evidence="2 3" key="1">
    <citation type="submission" date="2016-03" db="EMBL/GenBank/DDBJ databases">
        <title>Comparative genomics of the ectomycorrhizal sister species Rhizopogon vinicolor and Rhizopogon vesiculosus (Basidiomycota: Boletales) reveals a divergence of the mating type B locus.</title>
        <authorList>
            <person name="Mujic A.B."/>
            <person name="Kuo A."/>
            <person name="Tritt A."/>
            <person name="Lipzen A."/>
            <person name="Chen C."/>
            <person name="Johnson J."/>
            <person name="Sharma A."/>
            <person name="Barry K."/>
            <person name="Grigoriev I.V."/>
            <person name="Spatafora J.W."/>
        </authorList>
    </citation>
    <scope>NUCLEOTIDE SEQUENCE [LARGE SCALE GENOMIC DNA]</scope>
    <source>
        <strain evidence="2 3">AM-OR11-056</strain>
    </source>
</reference>